<evidence type="ECO:0000313" key="2">
    <source>
        <dbReference type="EMBL" id="CAI6354754.1"/>
    </source>
</evidence>
<name>A0AAV0WFM4_9HEMI</name>
<feature type="domain" description="Transposable element P transposase-like RNase H" evidence="1">
    <location>
        <begin position="98"/>
        <end position="215"/>
    </location>
</feature>
<dbReference type="AlphaFoldDB" id="A0AAV0WFM4"/>
<protein>
    <recommendedName>
        <fullName evidence="1">Transposable element P transposase-like RNase H domain-containing protein</fullName>
    </recommendedName>
</protein>
<organism evidence="2 3">
    <name type="scientific">Macrosiphum euphorbiae</name>
    <name type="common">potato aphid</name>
    <dbReference type="NCBI Taxonomy" id="13131"/>
    <lineage>
        <taxon>Eukaryota</taxon>
        <taxon>Metazoa</taxon>
        <taxon>Ecdysozoa</taxon>
        <taxon>Arthropoda</taxon>
        <taxon>Hexapoda</taxon>
        <taxon>Insecta</taxon>
        <taxon>Pterygota</taxon>
        <taxon>Neoptera</taxon>
        <taxon>Paraneoptera</taxon>
        <taxon>Hemiptera</taxon>
        <taxon>Sternorrhyncha</taxon>
        <taxon>Aphidomorpha</taxon>
        <taxon>Aphidoidea</taxon>
        <taxon>Aphididae</taxon>
        <taxon>Macrosiphini</taxon>
        <taxon>Macrosiphum</taxon>
    </lineage>
</organism>
<proteinExistence type="predicted"/>
<keyword evidence="3" id="KW-1185">Reference proteome</keyword>
<dbReference type="EMBL" id="CARXXK010000002">
    <property type="protein sequence ID" value="CAI6354754.1"/>
    <property type="molecule type" value="Genomic_DNA"/>
</dbReference>
<evidence type="ECO:0000313" key="3">
    <source>
        <dbReference type="Proteomes" id="UP001160148"/>
    </source>
</evidence>
<dbReference type="Proteomes" id="UP001160148">
    <property type="component" value="Unassembled WGS sequence"/>
</dbReference>
<sequence>MVKSYKYKIDSISEETIQQHIKRLNLNYAQGMVINECLRIGKFNSKTSRRYSNDWLLTCLLMQIRSPAMYKFMLKNEIFPLPCVQTIKRHLSLVKLDFGFDPAFFEMFKKKINLKTEQQKYGVLSFNEMSVRKSLKTDPKTLRYQVVVDFGNDDIASTKNEALADHALVFGFSSLCENYFQPIGCFAAKGATNGVTLAKLIVQAILLLEHVGAKLLK</sequence>
<accession>A0AAV0WFM4</accession>
<dbReference type="Pfam" id="PF21787">
    <property type="entry name" value="TNP-like_RNaseH_N"/>
    <property type="match status" value="1"/>
</dbReference>
<gene>
    <name evidence="2" type="ORF">MEUPH1_LOCUS10709</name>
</gene>
<evidence type="ECO:0000259" key="1">
    <source>
        <dbReference type="Pfam" id="PF21787"/>
    </source>
</evidence>
<dbReference type="InterPro" id="IPR048365">
    <property type="entry name" value="TNP-like_RNaseH_N"/>
</dbReference>
<reference evidence="2 3" key="1">
    <citation type="submission" date="2023-01" db="EMBL/GenBank/DDBJ databases">
        <authorList>
            <person name="Whitehead M."/>
        </authorList>
    </citation>
    <scope>NUCLEOTIDE SEQUENCE [LARGE SCALE GENOMIC DNA]</scope>
</reference>
<comment type="caution">
    <text evidence="2">The sequence shown here is derived from an EMBL/GenBank/DDBJ whole genome shotgun (WGS) entry which is preliminary data.</text>
</comment>